<proteinExistence type="predicted"/>
<keyword evidence="3" id="KW-1185">Reference proteome</keyword>
<dbReference type="InParanoid" id="A0A0G4ENJ5"/>
<feature type="region of interest" description="Disordered" evidence="1">
    <location>
        <begin position="1"/>
        <end position="23"/>
    </location>
</feature>
<dbReference type="VEuPathDB" id="CryptoDB:Vbra_12478"/>
<evidence type="ECO:0000313" key="2">
    <source>
        <dbReference type="EMBL" id="CEL98427.1"/>
    </source>
</evidence>
<dbReference type="Proteomes" id="UP000041254">
    <property type="component" value="Unassembled WGS sequence"/>
</dbReference>
<protein>
    <submittedName>
        <fullName evidence="2">Uncharacterized protein</fullName>
    </submittedName>
</protein>
<reference evidence="2 3" key="1">
    <citation type="submission" date="2014-11" db="EMBL/GenBank/DDBJ databases">
        <authorList>
            <person name="Zhu J."/>
            <person name="Qi W."/>
            <person name="Song R."/>
        </authorList>
    </citation>
    <scope>NUCLEOTIDE SEQUENCE [LARGE SCALE GENOMIC DNA]</scope>
</reference>
<dbReference type="OrthoDB" id="428197at2759"/>
<organism evidence="2 3">
    <name type="scientific">Vitrella brassicaformis (strain CCMP3155)</name>
    <dbReference type="NCBI Taxonomy" id="1169540"/>
    <lineage>
        <taxon>Eukaryota</taxon>
        <taxon>Sar</taxon>
        <taxon>Alveolata</taxon>
        <taxon>Colpodellida</taxon>
        <taxon>Vitrellaceae</taxon>
        <taxon>Vitrella</taxon>
    </lineage>
</organism>
<evidence type="ECO:0000256" key="1">
    <source>
        <dbReference type="SAM" id="MobiDB-lite"/>
    </source>
</evidence>
<name>A0A0G4ENJ5_VITBC</name>
<dbReference type="EMBL" id="CDMY01000270">
    <property type="protein sequence ID" value="CEL98427.1"/>
    <property type="molecule type" value="Genomic_DNA"/>
</dbReference>
<dbReference type="AlphaFoldDB" id="A0A0G4ENJ5"/>
<evidence type="ECO:0000313" key="3">
    <source>
        <dbReference type="Proteomes" id="UP000041254"/>
    </source>
</evidence>
<gene>
    <name evidence="2" type="ORF">Vbra_12478</name>
</gene>
<accession>A0A0G4ENJ5</accession>
<sequence>MAQEEGPSVAPHPPKPTAALPFPRSFAGERYAEAYRTSRGLPSRYYHGPKTNAGLVSRDPHTRQQALLANSVYVKPPCDYSIPRNDYMKFHHTADMRPQTTDAIANMRYQKVDAVAEAAGGVSARQAKDDKGGVPQGTGAAVVAVADKSASLPLSGWQRPLVWHPPLTGAEYHQNLRTQTGVLRKDPVDPYASVHTMGTRTWVKQNYTVPTIPGFTGHVPGKESEPICGVRYKKANEQAADFRYRPRTAVPRRTHRPFAFDQCDDGWMRESLDVRPPTTSGEKKVRMQLRDHMTKPIPGYTGFIPARYAENVHGSTYTHMTSRAYFEHVRTRRWRDQAKYMPPFYYESQRKKEMDEMLSKVGPATVGDKFTYASSVLARKNARVAMA</sequence>